<keyword evidence="2" id="KW-1185">Reference proteome</keyword>
<dbReference type="AlphaFoldDB" id="A0A564Z833"/>
<evidence type="ECO:0000313" key="2">
    <source>
        <dbReference type="Proteomes" id="UP000321570"/>
    </source>
</evidence>
<sequence length="107" mass="12157">MTWSDRYPTLIAANEPKRAFAALKSVLRSTSQKWAATAATRRSISPKDLKEHYLALFKRRGEKVEIPYFADLKQDSYLTMVEPFKAKAGLKTGKSPGLNRLRSELLK</sequence>
<evidence type="ECO:0000313" key="1">
    <source>
        <dbReference type="EMBL" id="VUZ55655.1"/>
    </source>
</evidence>
<dbReference type="EMBL" id="CABIJS010000697">
    <property type="protein sequence ID" value="VUZ55655.1"/>
    <property type="molecule type" value="Genomic_DNA"/>
</dbReference>
<reference evidence="1 2" key="1">
    <citation type="submission" date="2019-07" db="EMBL/GenBank/DDBJ databases">
        <authorList>
            <person name="Jastrzebski P J."/>
            <person name="Paukszto L."/>
            <person name="Jastrzebski P J."/>
        </authorList>
    </citation>
    <scope>NUCLEOTIDE SEQUENCE [LARGE SCALE GENOMIC DNA]</scope>
    <source>
        <strain evidence="1 2">WMS-il1</strain>
    </source>
</reference>
<gene>
    <name evidence="1" type="ORF">WMSIL1_LOCUS13561</name>
</gene>
<proteinExistence type="predicted"/>
<accession>A0A564Z833</accession>
<organism evidence="1 2">
    <name type="scientific">Hymenolepis diminuta</name>
    <name type="common">Rat tapeworm</name>
    <dbReference type="NCBI Taxonomy" id="6216"/>
    <lineage>
        <taxon>Eukaryota</taxon>
        <taxon>Metazoa</taxon>
        <taxon>Spiralia</taxon>
        <taxon>Lophotrochozoa</taxon>
        <taxon>Platyhelminthes</taxon>
        <taxon>Cestoda</taxon>
        <taxon>Eucestoda</taxon>
        <taxon>Cyclophyllidea</taxon>
        <taxon>Hymenolepididae</taxon>
        <taxon>Hymenolepis</taxon>
    </lineage>
</organism>
<name>A0A564Z833_HYMDI</name>
<dbReference type="Proteomes" id="UP000321570">
    <property type="component" value="Unassembled WGS sequence"/>
</dbReference>
<protein>
    <submittedName>
        <fullName evidence="1">Uncharacterized protein</fullName>
    </submittedName>
</protein>